<evidence type="ECO:0000256" key="2">
    <source>
        <dbReference type="ARBA" id="ARBA00022737"/>
    </source>
</evidence>
<dbReference type="CDD" id="cd11469">
    <property type="entry name" value="bHLH-PAS_ARNTL2_PASD9"/>
    <property type="match status" value="1"/>
</dbReference>
<dbReference type="InterPro" id="IPR050933">
    <property type="entry name" value="Circadian_TF"/>
</dbReference>
<evidence type="ECO:0000256" key="6">
    <source>
        <dbReference type="ARBA" id="ARBA00023159"/>
    </source>
</evidence>
<dbReference type="Gene3D" id="4.10.280.10">
    <property type="entry name" value="Helix-loop-helix DNA-binding domain"/>
    <property type="match status" value="1"/>
</dbReference>
<evidence type="ECO:0000259" key="11">
    <source>
        <dbReference type="PROSITE" id="PS50888"/>
    </source>
</evidence>
<dbReference type="SUPFAM" id="SSF47459">
    <property type="entry name" value="HLH, helix-loop-helix DNA-binding domain"/>
    <property type="match status" value="1"/>
</dbReference>
<keyword evidence="5" id="KW-0238">DNA-binding</keyword>
<keyword evidence="6" id="KW-0010">Activator</keyword>
<feature type="domain" description="PAS" evidence="10">
    <location>
        <begin position="512"/>
        <end position="561"/>
    </location>
</feature>
<dbReference type="PRINTS" id="PR00785">
    <property type="entry name" value="NCTRNSLOCATR"/>
</dbReference>
<dbReference type="SMART" id="SM00353">
    <property type="entry name" value="HLH"/>
    <property type="match status" value="1"/>
</dbReference>
<dbReference type="GO" id="GO:0046983">
    <property type="term" value="F:protein dimerization activity"/>
    <property type="evidence" value="ECO:0007669"/>
    <property type="project" value="InterPro"/>
</dbReference>
<dbReference type="Pfam" id="PF00010">
    <property type="entry name" value="HLH"/>
    <property type="match status" value="1"/>
</dbReference>
<evidence type="ECO:0000259" key="10">
    <source>
        <dbReference type="PROSITE" id="PS50112"/>
    </source>
</evidence>
<dbReference type="CDD" id="cd00130">
    <property type="entry name" value="PAS"/>
    <property type="match status" value="2"/>
</dbReference>
<dbReference type="Proteomes" id="UP000694412">
    <property type="component" value="Chromosome 1"/>
</dbReference>
<comment type="subcellular location">
    <subcellularLocation>
        <location evidence="1">Nucleus</location>
    </subcellularLocation>
</comment>
<dbReference type="Pfam" id="PF14598">
    <property type="entry name" value="PAS_11"/>
    <property type="match status" value="1"/>
</dbReference>
<sequence length="771" mass="85290">MSGAAQQDRLCREKTSIAAVPELTLWYHLEVSSCGVSRSHCPLQLQPIKSLQVQLESPVLKEHSPHCREPPFPPHPPRSQPQISRYARRAGRRRGRRRQGGGGVRLGARVPAPGLAGRAVRSHLSSPPAWEPGCRRGRGRCGAGLGPPAMAEAGVGSAEGVEEERRAAEDNFPVDGNPCVASGVPSLMNPITKPATTSFNNSVVEIPRKRKGSDSDNQDTVEVDGDPQKRNEDEEHLKIKDFREAHSQTEKRRRDKMNNLIEELSAMIPQCNPMARKLDKLTVLRMAVQHLKSLKGSTSSYTEVRYKPSFLKDDELRQLILRAADGFLFVVGCNRGKILFVSESVCKILNYDQTSLIGQSLFDYLHPKDVAKVKEQLSSSDVSPREKLVDGKTGLQVHTDFQAGPARLNSGARRSFFCRIKCSRTTVKEEKECLPNPKKKDHRKYCTIHCTGYMKNWPPSEVGVEEENDVEKNSSNFNCLVAIGRLHPYIVPQKSGEIKVKATEFVTRFAMDGKFVYVDQRATAILGYLPQELLGTSCYEYCHQDDHNHLAEKHKEVLQNKEKVFTNSYKFRAKDGSFITLKSQWFSFMNPWTKELEYIVSNNTVVLGHNESAEEQVSYGSQPAEGAVKQSLVSVPGMSSGTVLGAGSIGTEIANEILELQRLHSSPPGELSPSHLLRKSPSPALTVNCSNVPNKELIQLCPSEAEVLETSEQNQGAIPFPSNEPLLGGNSQLDFAICENDDTAMTALMNYLEADGGLGDPAELSDIQWAL</sequence>
<reference evidence="12" key="2">
    <citation type="submission" date="2025-08" db="UniProtKB">
        <authorList>
            <consortium name="Ensembl"/>
        </authorList>
    </citation>
    <scope>IDENTIFICATION</scope>
</reference>
<feature type="region of interest" description="Disordered" evidence="9">
    <location>
        <begin position="59"/>
        <end position="110"/>
    </location>
</feature>
<evidence type="ECO:0000256" key="3">
    <source>
        <dbReference type="ARBA" id="ARBA00023015"/>
    </source>
</evidence>
<feature type="region of interest" description="Disordered" evidence="9">
    <location>
        <begin position="192"/>
        <end position="253"/>
    </location>
</feature>
<reference evidence="12" key="3">
    <citation type="submission" date="2025-09" db="UniProtKB">
        <authorList>
            <consortium name="Ensembl"/>
        </authorList>
    </citation>
    <scope>IDENTIFICATION</scope>
</reference>
<dbReference type="InterPro" id="IPR000014">
    <property type="entry name" value="PAS"/>
</dbReference>
<dbReference type="GeneTree" id="ENSGT00940000160423"/>
<keyword evidence="3" id="KW-0805">Transcription regulation</keyword>
<protein>
    <submittedName>
        <fullName evidence="12">Basic helix-loop-helix ARNT like 2</fullName>
    </submittedName>
</protein>
<keyword evidence="13" id="KW-1185">Reference proteome</keyword>
<dbReference type="FunFam" id="4.10.280.10:FF:000018">
    <property type="entry name" value="Aryl hydrocarbon receptor nuclear translocator-like protein 1"/>
    <property type="match status" value="1"/>
</dbReference>
<keyword evidence="4" id="KW-0090">Biological rhythms</keyword>
<dbReference type="InterPro" id="IPR011598">
    <property type="entry name" value="bHLH_dom"/>
</dbReference>
<evidence type="ECO:0000256" key="9">
    <source>
        <dbReference type="SAM" id="MobiDB-lite"/>
    </source>
</evidence>
<dbReference type="GO" id="GO:0042753">
    <property type="term" value="P:positive regulation of circadian rhythm"/>
    <property type="evidence" value="ECO:0007669"/>
    <property type="project" value="Ensembl"/>
</dbReference>
<dbReference type="PANTHER" id="PTHR23042">
    <property type="entry name" value="CIRCADIAN PROTEIN CLOCK/ARNT/BMAL/PAS"/>
    <property type="match status" value="1"/>
</dbReference>
<feature type="domain" description="PAS" evidence="10">
    <location>
        <begin position="312"/>
        <end position="377"/>
    </location>
</feature>
<proteinExistence type="predicted"/>
<accession>A0A8C2YD06</accession>
<dbReference type="GO" id="GO:0045944">
    <property type="term" value="P:positive regulation of transcription by RNA polymerase II"/>
    <property type="evidence" value="ECO:0007669"/>
    <property type="project" value="Ensembl"/>
</dbReference>
<feature type="compositionally biased region" description="Basic and acidic residues" evidence="9">
    <location>
        <begin position="226"/>
        <end position="252"/>
    </location>
</feature>
<dbReference type="Ensembl" id="ENSCJPT00005024242.1">
    <property type="protein sequence ID" value="ENSCJPP00005017386.1"/>
    <property type="gene ID" value="ENSCJPG00005014204.1"/>
</dbReference>
<dbReference type="GO" id="GO:0005737">
    <property type="term" value="C:cytoplasm"/>
    <property type="evidence" value="ECO:0007669"/>
    <property type="project" value="InterPro"/>
</dbReference>
<evidence type="ECO:0000256" key="1">
    <source>
        <dbReference type="ARBA" id="ARBA00004123"/>
    </source>
</evidence>
<dbReference type="Gene3D" id="3.30.450.20">
    <property type="entry name" value="PAS domain"/>
    <property type="match status" value="2"/>
</dbReference>
<evidence type="ECO:0000256" key="5">
    <source>
        <dbReference type="ARBA" id="ARBA00023125"/>
    </source>
</evidence>
<dbReference type="PROSITE" id="PS50888">
    <property type="entry name" value="BHLH"/>
    <property type="match status" value="1"/>
</dbReference>
<feature type="compositionally biased region" description="Pro residues" evidence="9">
    <location>
        <begin position="70"/>
        <end position="79"/>
    </location>
</feature>
<dbReference type="GO" id="GO:0000981">
    <property type="term" value="F:DNA-binding transcription factor activity, RNA polymerase II-specific"/>
    <property type="evidence" value="ECO:0007669"/>
    <property type="project" value="Ensembl"/>
</dbReference>
<feature type="domain" description="BHLH" evidence="11">
    <location>
        <begin position="241"/>
        <end position="294"/>
    </location>
</feature>
<evidence type="ECO:0000313" key="12">
    <source>
        <dbReference type="Ensembl" id="ENSCJPP00005017386.1"/>
    </source>
</evidence>
<evidence type="ECO:0000256" key="4">
    <source>
        <dbReference type="ARBA" id="ARBA00023108"/>
    </source>
</evidence>
<dbReference type="AlphaFoldDB" id="A0A8C2YD06"/>
<keyword evidence="7" id="KW-0804">Transcription</keyword>
<keyword evidence="8" id="KW-0539">Nucleus</keyword>
<evidence type="ECO:0000313" key="13">
    <source>
        <dbReference type="Proteomes" id="UP000694412"/>
    </source>
</evidence>
<dbReference type="NCBIfam" id="TIGR00229">
    <property type="entry name" value="sensory_box"/>
    <property type="match status" value="1"/>
</dbReference>
<dbReference type="Pfam" id="PF00989">
    <property type="entry name" value="PAS"/>
    <property type="match status" value="1"/>
</dbReference>
<organism evidence="12 13">
    <name type="scientific">Coturnix japonica</name>
    <name type="common">Japanese quail</name>
    <name type="synonym">Coturnix coturnix japonica</name>
    <dbReference type="NCBI Taxonomy" id="93934"/>
    <lineage>
        <taxon>Eukaryota</taxon>
        <taxon>Metazoa</taxon>
        <taxon>Chordata</taxon>
        <taxon>Craniata</taxon>
        <taxon>Vertebrata</taxon>
        <taxon>Euteleostomi</taxon>
        <taxon>Archelosauria</taxon>
        <taxon>Archosauria</taxon>
        <taxon>Dinosauria</taxon>
        <taxon>Saurischia</taxon>
        <taxon>Theropoda</taxon>
        <taxon>Coelurosauria</taxon>
        <taxon>Aves</taxon>
        <taxon>Neognathae</taxon>
        <taxon>Galloanserae</taxon>
        <taxon>Galliformes</taxon>
        <taxon>Phasianidae</taxon>
        <taxon>Perdicinae</taxon>
        <taxon>Coturnix</taxon>
    </lineage>
</organism>
<dbReference type="FunFam" id="3.30.450.20:FF:000010">
    <property type="entry name" value="Aryl hydrocarbon receptor nuclear translocator-like, isoform CRA_b"/>
    <property type="match status" value="1"/>
</dbReference>
<dbReference type="GO" id="GO:0032922">
    <property type="term" value="P:circadian regulation of gene expression"/>
    <property type="evidence" value="ECO:0007669"/>
    <property type="project" value="Ensembl"/>
</dbReference>
<dbReference type="SUPFAM" id="SSF55785">
    <property type="entry name" value="PYP-like sensor domain (PAS domain)"/>
    <property type="match status" value="2"/>
</dbReference>
<feature type="compositionally biased region" description="Basic and acidic residues" evidence="9">
    <location>
        <begin position="59"/>
        <end position="69"/>
    </location>
</feature>
<dbReference type="GO" id="GO:0005730">
    <property type="term" value="C:nucleolus"/>
    <property type="evidence" value="ECO:0007669"/>
    <property type="project" value="Ensembl"/>
</dbReference>
<feature type="compositionally biased region" description="Polar residues" evidence="9">
    <location>
        <begin position="194"/>
        <end position="203"/>
    </location>
</feature>
<feature type="compositionally biased region" description="Basic residues" evidence="9">
    <location>
        <begin position="86"/>
        <end position="99"/>
    </location>
</feature>
<reference evidence="12" key="1">
    <citation type="submission" date="2015-11" db="EMBL/GenBank/DDBJ databases">
        <authorList>
            <consortium name="International Coturnix japonica Genome Analysis Consortium"/>
            <person name="Warren W."/>
            <person name="Burt D.W."/>
            <person name="Antin P.B."/>
            <person name="Lanford R."/>
            <person name="Gros J."/>
            <person name="Wilson R.K."/>
        </authorList>
    </citation>
    <scope>NUCLEOTIDE SEQUENCE [LARGE SCALE GENOMIC DNA]</scope>
</reference>
<feature type="compositionally biased region" description="Acidic residues" evidence="9">
    <location>
        <begin position="216"/>
        <end position="225"/>
    </location>
</feature>
<dbReference type="PROSITE" id="PS50112">
    <property type="entry name" value="PAS"/>
    <property type="match status" value="2"/>
</dbReference>
<dbReference type="InterPro" id="IPR013767">
    <property type="entry name" value="PAS_fold"/>
</dbReference>
<gene>
    <name evidence="12" type="primary">BMAL2</name>
</gene>
<dbReference type="GO" id="GO:0070888">
    <property type="term" value="F:E-box binding"/>
    <property type="evidence" value="ECO:0007669"/>
    <property type="project" value="Ensembl"/>
</dbReference>
<dbReference type="InterPro" id="IPR036638">
    <property type="entry name" value="HLH_DNA-bd_sf"/>
</dbReference>
<dbReference type="SMART" id="SM00091">
    <property type="entry name" value="PAS"/>
    <property type="match status" value="2"/>
</dbReference>
<dbReference type="InterPro" id="IPR001067">
    <property type="entry name" value="Nuc_translocat"/>
</dbReference>
<evidence type="ECO:0000256" key="8">
    <source>
        <dbReference type="ARBA" id="ARBA00023242"/>
    </source>
</evidence>
<dbReference type="GO" id="GO:1990513">
    <property type="term" value="C:CLOCK-BMAL transcription complex"/>
    <property type="evidence" value="ECO:0007669"/>
    <property type="project" value="Ensembl"/>
</dbReference>
<evidence type="ECO:0000256" key="7">
    <source>
        <dbReference type="ARBA" id="ARBA00023163"/>
    </source>
</evidence>
<dbReference type="GO" id="GO:0005654">
    <property type="term" value="C:nucleoplasm"/>
    <property type="evidence" value="ECO:0007669"/>
    <property type="project" value="Ensembl"/>
</dbReference>
<dbReference type="InterPro" id="IPR035965">
    <property type="entry name" value="PAS-like_dom_sf"/>
</dbReference>
<keyword evidence="2" id="KW-0677">Repeat</keyword>
<name>A0A8C2YD06_COTJA</name>
<dbReference type="FunFam" id="3.30.450.20:FF:000006">
    <property type="entry name" value="aryl hydrocarbon receptor nuclear translocator-like protein 1"/>
    <property type="match status" value="1"/>
</dbReference>